<dbReference type="InterPro" id="IPR036282">
    <property type="entry name" value="Glutathione-S-Trfase_C_sf"/>
</dbReference>
<evidence type="ECO:0000313" key="2">
    <source>
        <dbReference type="EMBL" id="KAK5706392.1"/>
    </source>
</evidence>
<dbReference type="InterPro" id="IPR004045">
    <property type="entry name" value="Glutathione_S-Trfase_N"/>
</dbReference>
<dbReference type="Pfam" id="PF13409">
    <property type="entry name" value="GST_N_2"/>
    <property type="match status" value="1"/>
</dbReference>
<protein>
    <recommendedName>
        <fullName evidence="1">GST N-terminal domain-containing protein</fullName>
    </recommendedName>
</protein>
<dbReference type="PANTHER" id="PTHR43968">
    <property type="match status" value="1"/>
</dbReference>
<name>A0AAN7WHC2_9PEZI</name>
<accession>A0AAN7WHC2</accession>
<evidence type="ECO:0000313" key="3">
    <source>
        <dbReference type="Proteomes" id="UP001310594"/>
    </source>
</evidence>
<dbReference type="Proteomes" id="UP001310594">
    <property type="component" value="Unassembled WGS sequence"/>
</dbReference>
<dbReference type="Gene3D" id="1.20.1050.10">
    <property type="match status" value="1"/>
</dbReference>
<organism evidence="2 3">
    <name type="scientific">Elasticomyces elasticus</name>
    <dbReference type="NCBI Taxonomy" id="574655"/>
    <lineage>
        <taxon>Eukaryota</taxon>
        <taxon>Fungi</taxon>
        <taxon>Dikarya</taxon>
        <taxon>Ascomycota</taxon>
        <taxon>Pezizomycotina</taxon>
        <taxon>Dothideomycetes</taxon>
        <taxon>Dothideomycetidae</taxon>
        <taxon>Mycosphaerellales</taxon>
        <taxon>Teratosphaeriaceae</taxon>
        <taxon>Elasticomyces</taxon>
    </lineage>
</organism>
<gene>
    <name evidence="2" type="ORF">LTR97_001380</name>
</gene>
<evidence type="ECO:0000259" key="1">
    <source>
        <dbReference type="PROSITE" id="PS50404"/>
    </source>
</evidence>
<sequence>MSTTTTSNNKPKLRLWVLSWGLFPRRVTIYLEEKGISDDFDVIPVNIGADGKMNSPPGKPNGTLPLLEIAPPSNDEATPGKYVYQSIAILEYIEEMYAGRAPSMLGATPEERAQSRDLLTVLDEAVAFLTCYSHHASGIYAPLVVPQSPETARIALDRAHKVLSLLETMSCCDGPYLVTSKQPMVVDCVAMATIQFYANIYGVDLASEKHPRLAKMYEAFNGRESAKWNAVVVPQGMVEMAKRMSVK</sequence>
<dbReference type="SUPFAM" id="SSF47616">
    <property type="entry name" value="GST C-terminal domain-like"/>
    <property type="match status" value="1"/>
</dbReference>
<reference evidence="2" key="1">
    <citation type="submission" date="2023-08" db="EMBL/GenBank/DDBJ databases">
        <title>Black Yeasts Isolated from many extreme environments.</title>
        <authorList>
            <person name="Coleine C."/>
            <person name="Stajich J.E."/>
            <person name="Selbmann L."/>
        </authorList>
    </citation>
    <scope>NUCLEOTIDE SEQUENCE</scope>
    <source>
        <strain evidence="2">CCFEE 5810</strain>
    </source>
</reference>
<dbReference type="EMBL" id="JAVRQU010000002">
    <property type="protein sequence ID" value="KAK5706392.1"/>
    <property type="molecule type" value="Genomic_DNA"/>
</dbReference>
<dbReference type="InterPro" id="IPR050983">
    <property type="entry name" value="GST_Omega/HSP26"/>
</dbReference>
<dbReference type="InterPro" id="IPR036249">
    <property type="entry name" value="Thioredoxin-like_sf"/>
</dbReference>
<proteinExistence type="predicted"/>
<dbReference type="PROSITE" id="PS50404">
    <property type="entry name" value="GST_NTER"/>
    <property type="match status" value="1"/>
</dbReference>
<comment type="caution">
    <text evidence="2">The sequence shown here is derived from an EMBL/GenBank/DDBJ whole genome shotgun (WGS) entry which is preliminary data.</text>
</comment>
<dbReference type="SUPFAM" id="SSF52833">
    <property type="entry name" value="Thioredoxin-like"/>
    <property type="match status" value="1"/>
</dbReference>
<dbReference type="Gene3D" id="3.40.30.10">
    <property type="entry name" value="Glutaredoxin"/>
    <property type="match status" value="1"/>
</dbReference>
<dbReference type="GO" id="GO:0005737">
    <property type="term" value="C:cytoplasm"/>
    <property type="evidence" value="ECO:0007669"/>
    <property type="project" value="TreeGrafter"/>
</dbReference>
<dbReference type="PANTHER" id="PTHR43968:SF6">
    <property type="entry name" value="GLUTATHIONE S-TRANSFERASE OMEGA"/>
    <property type="match status" value="1"/>
</dbReference>
<dbReference type="AlphaFoldDB" id="A0AAN7WHC2"/>
<feature type="domain" description="GST N-terminal" evidence="1">
    <location>
        <begin position="11"/>
        <end position="101"/>
    </location>
</feature>